<organism evidence="3">
    <name type="scientific">Microvirga ossetica</name>
    <dbReference type="NCBI Taxonomy" id="1882682"/>
    <lineage>
        <taxon>Bacteria</taxon>
        <taxon>Pseudomonadati</taxon>
        <taxon>Pseudomonadota</taxon>
        <taxon>Alphaproteobacteria</taxon>
        <taxon>Hyphomicrobiales</taxon>
        <taxon>Methylobacteriaceae</taxon>
        <taxon>Microvirga</taxon>
    </lineage>
</organism>
<accession>A0A1B2EYW4</accession>
<proteinExistence type="predicted"/>
<evidence type="ECO:0000256" key="1">
    <source>
        <dbReference type="SAM" id="SignalP"/>
    </source>
</evidence>
<feature type="domain" description="Thioredoxin" evidence="2">
    <location>
        <begin position="46"/>
        <end position="196"/>
    </location>
</feature>
<dbReference type="InterPro" id="IPR000866">
    <property type="entry name" value="AhpC/TSA"/>
</dbReference>
<dbReference type="InterPro" id="IPR041017">
    <property type="entry name" value="Thioredoxin_10"/>
</dbReference>
<dbReference type="KEGG" id="moc:BB934_43995"/>
<dbReference type="Pfam" id="PF17991">
    <property type="entry name" value="Thioredoxin_10"/>
    <property type="match status" value="1"/>
</dbReference>
<dbReference type="CDD" id="cd03012">
    <property type="entry name" value="TlpA_like_DipZ_like"/>
    <property type="match status" value="1"/>
</dbReference>
<dbReference type="AlphaFoldDB" id="A0A1B2EYW4"/>
<dbReference type="Gene3D" id="2.60.120.260">
    <property type="entry name" value="Galactose-binding domain-like"/>
    <property type="match status" value="1"/>
</dbReference>
<feature type="chain" id="PRO_5008536622" description="Thioredoxin domain-containing protein" evidence="1">
    <location>
        <begin position="25"/>
        <end position="372"/>
    </location>
</feature>
<dbReference type="SUPFAM" id="SSF52833">
    <property type="entry name" value="Thioredoxin-like"/>
    <property type="match status" value="1"/>
</dbReference>
<gene>
    <name evidence="3" type="ORF">BB934_43995</name>
</gene>
<dbReference type="Pfam" id="PF00578">
    <property type="entry name" value="AhpC-TSA"/>
    <property type="match status" value="1"/>
</dbReference>
<dbReference type="PANTHER" id="PTHR42852:SF13">
    <property type="entry name" value="PROTEIN DIPZ"/>
    <property type="match status" value="1"/>
</dbReference>
<dbReference type="GO" id="GO:0016209">
    <property type="term" value="F:antioxidant activity"/>
    <property type="evidence" value="ECO:0007669"/>
    <property type="project" value="InterPro"/>
</dbReference>
<dbReference type="Gene3D" id="3.40.30.10">
    <property type="entry name" value="Glutaredoxin"/>
    <property type="match status" value="1"/>
</dbReference>
<geneLocation type="plasmid" evidence="3">
    <name>unnamed4</name>
</geneLocation>
<dbReference type="PROSITE" id="PS51352">
    <property type="entry name" value="THIOREDOXIN_2"/>
    <property type="match status" value="1"/>
</dbReference>
<keyword evidence="1" id="KW-0732">Signal</keyword>
<dbReference type="GO" id="GO:0016491">
    <property type="term" value="F:oxidoreductase activity"/>
    <property type="evidence" value="ECO:0007669"/>
    <property type="project" value="InterPro"/>
</dbReference>
<evidence type="ECO:0000259" key="2">
    <source>
        <dbReference type="PROSITE" id="PS51352"/>
    </source>
</evidence>
<evidence type="ECO:0000313" key="3">
    <source>
        <dbReference type="EMBL" id="ANY85161.1"/>
    </source>
</evidence>
<dbReference type="OrthoDB" id="9811352at2"/>
<dbReference type="PANTHER" id="PTHR42852">
    <property type="entry name" value="THIOL:DISULFIDE INTERCHANGE PROTEIN DSBE"/>
    <property type="match status" value="1"/>
</dbReference>
<protein>
    <recommendedName>
        <fullName evidence="2">Thioredoxin domain-containing protein</fullName>
    </recommendedName>
</protein>
<dbReference type="InterPro" id="IPR013766">
    <property type="entry name" value="Thioredoxin_domain"/>
</dbReference>
<reference evidence="3" key="1">
    <citation type="submission" date="2016-07" db="EMBL/GenBank/DDBJ databases">
        <title>Microvirga ossetica sp. nov. a new species of rhizobia isolated from root nodules of the legume species Vicia alpestris Steven originated from North Ossetia region in the Caucasus.</title>
        <authorList>
            <person name="Safronova V.I."/>
            <person name="Kuznetsova I.G."/>
            <person name="Sazanova A.L."/>
            <person name="Belimov A."/>
            <person name="Andronov E."/>
            <person name="Osledkin Y.S."/>
            <person name="Onishchuk O.P."/>
            <person name="Kurchak O.N."/>
            <person name="Shaposhnikov A.I."/>
            <person name="Willems A."/>
            <person name="Tikhonovich I.A."/>
        </authorList>
    </citation>
    <scope>NUCLEOTIDE SEQUENCE [LARGE SCALE GENOMIC DNA]</scope>
    <source>
        <strain evidence="3">V5/3M</strain>
        <plasmid evidence="3">unnamed4</plasmid>
    </source>
</reference>
<dbReference type="RefSeq" id="WP_099515956.1">
    <property type="nucleotide sequence ID" value="NZ_CP016620.1"/>
</dbReference>
<sequence>MNTNKLLVAAFLATSMGAPISGLAGDTKVPQPIISTEIQAPFLHGLLSGQSGSQTELASLDRADEWLNSPPLTAPALRGKVVLIDFWTYTCINWLRTAPYVRAWAEKYKDQGLVVIGVHAPEFIFEKNINNVRWAVKEMRIDYPVAVDNDHAIWRAFNNQYWPALYFVDSQGRVRHHHFGEGSYEQSEMIIQQLLAEAGNGGIDHEPVSVDARGIEAAADWGSLKSAENYVGHERTENFASPGGVTLDMPRMYQLPAMLRLNEWALSGNWTVKKENAVLNKPNGGISYRFHARDLHLVMGPAAPGTTVRFRVQIDGQPLGAAHGIDVDEEGNGVVTEQRLYQLIRQPKPIGNRQFEIEFLGSGVEVFAFTFG</sequence>
<dbReference type="InterPro" id="IPR036249">
    <property type="entry name" value="Thioredoxin-like_sf"/>
</dbReference>
<dbReference type="InterPro" id="IPR050553">
    <property type="entry name" value="Thioredoxin_ResA/DsbE_sf"/>
</dbReference>
<name>A0A1B2EYW4_9HYPH</name>
<keyword evidence="3" id="KW-0614">Plasmid</keyword>
<dbReference type="EMBL" id="CP016620">
    <property type="protein sequence ID" value="ANY85161.1"/>
    <property type="molecule type" value="Genomic_DNA"/>
</dbReference>
<feature type="signal peptide" evidence="1">
    <location>
        <begin position="1"/>
        <end position="24"/>
    </location>
</feature>